<reference evidence="1" key="1">
    <citation type="submission" date="2021-02" db="EMBL/GenBank/DDBJ databases">
        <authorList>
            <person name="Bekaert M."/>
        </authorList>
    </citation>
    <scope>NUCLEOTIDE SEQUENCE</scope>
    <source>
        <strain evidence="1">IoA-00</strain>
    </source>
</reference>
<dbReference type="EMBL" id="HG994584">
    <property type="protein sequence ID" value="CAF2950760.1"/>
    <property type="molecule type" value="Genomic_DNA"/>
</dbReference>
<evidence type="ECO:0000313" key="1">
    <source>
        <dbReference type="EMBL" id="CAF2950760.1"/>
    </source>
</evidence>
<dbReference type="Proteomes" id="UP000675881">
    <property type="component" value="Chromosome 5"/>
</dbReference>
<protein>
    <submittedName>
        <fullName evidence="1">(salmon louse) hypothetical protein</fullName>
    </submittedName>
</protein>
<sequence>MEFVFFVKASYRDIEDYDINLIILKEGETVTCYEGSITSELRAVMGKNLKKDSDVIREYIDIVFKSKCDQGESFVYSLKDSTFIWKKVLGNRKVKLLIAKIPLNKRDILSEQNKFFSQGIDSLNHLQKSPLVSLNWFK</sequence>
<keyword evidence="2" id="KW-1185">Reference proteome</keyword>
<dbReference type="AlphaFoldDB" id="A0A7R8CWD3"/>
<gene>
    <name evidence="1" type="ORF">LSAA_10902</name>
</gene>
<evidence type="ECO:0000313" key="2">
    <source>
        <dbReference type="Proteomes" id="UP000675881"/>
    </source>
</evidence>
<organism evidence="1 2">
    <name type="scientific">Lepeophtheirus salmonis</name>
    <name type="common">Salmon louse</name>
    <name type="synonym">Caligus salmonis</name>
    <dbReference type="NCBI Taxonomy" id="72036"/>
    <lineage>
        <taxon>Eukaryota</taxon>
        <taxon>Metazoa</taxon>
        <taxon>Ecdysozoa</taxon>
        <taxon>Arthropoda</taxon>
        <taxon>Crustacea</taxon>
        <taxon>Multicrustacea</taxon>
        <taxon>Hexanauplia</taxon>
        <taxon>Copepoda</taxon>
        <taxon>Siphonostomatoida</taxon>
        <taxon>Caligidae</taxon>
        <taxon>Lepeophtheirus</taxon>
    </lineage>
</organism>
<name>A0A7R8CWD3_LEPSM</name>
<accession>A0A7R8CWD3</accession>
<proteinExistence type="predicted"/>